<accession>A0A9X9LHS6</accession>
<dbReference type="EMBL" id="CYRY02003978">
    <property type="protein sequence ID" value="VCW68523.1"/>
    <property type="molecule type" value="Genomic_DNA"/>
</dbReference>
<keyword evidence="4 9" id="KW-0238">DNA-binding</keyword>
<feature type="domain" description="Homeobox" evidence="11">
    <location>
        <begin position="65"/>
        <end position="125"/>
    </location>
</feature>
<dbReference type="SMART" id="SM00389">
    <property type="entry name" value="HOX"/>
    <property type="match status" value="1"/>
</dbReference>
<keyword evidence="2" id="KW-0677">Repeat</keyword>
<keyword evidence="6" id="KW-0804">Transcription</keyword>
<dbReference type="PANTHER" id="PTHR24327:SF72">
    <property type="entry name" value="HOMEOBOX PROTEIN NANOG"/>
    <property type="match status" value="1"/>
</dbReference>
<sequence>MGLKKIMHPCKYDLQRHPDGDPLSSFLLHRSAYSGHLDFFTSPRVKLLPTSVEESTVKKEDTVQSKKQKTRTIFSRTQLYVLSDRSQRQKYLSFQQMRELSNFLNFCYKQVKTWFQNQRMKCKRQQENNWPMNSNSVTQNSSATIEYLGFYAYSQGFLMNAFGNLPTWSSQTWYNPHWSN</sequence>
<evidence type="ECO:0000256" key="5">
    <source>
        <dbReference type="ARBA" id="ARBA00023155"/>
    </source>
</evidence>
<reference evidence="12 13" key="1">
    <citation type="submission" date="2018-10" db="EMBL/GenBank/DDBJ databases">
        <authorList>
            <person name="Ekblom R."/>
            <person name="Jareborg N."/>
        </authorList>
    </citation>
    <scope>NUCLEOTIDE SEQUENCE [LARGE SCALE GENOMIC DNA]</scope>
    <source>
        <tissue evidence="12">Muscle</tissue>
    </source>
</reference>
<keyword evidence="3" id="KW-0805">Transcription regulation</keyword>
<dbReference type="AlphaFoldDB" id="A0A9X9LHS6"/>
<evidence type="ECO:0000256" key="3">
    <source>
        <dbReference type="ARBA" id="ARBA00023015"/>
    </source>
</evidence>
<evidence type="ECO:0000256" key="1">
    <source>
        <dbReference type="ARBA" id="ARBA00004123"/>
    </source>
</evidence>
<keyword evidence="7 9" id="KW-0539">Nucleus</keyword>
<evidence type="ECO:0000256" key="9">
    <source>
        <dbReference type="PROSITE-ProRule" id="PRU00108"/>
    </source>
</evidence>
<dbReference type="Pfam" id="PF00046">
    <property type="entry name" value="Homeodomain"/>
    <property type="match status" value="1"/>
</dbReference>
<dbReference type="PROSITE" id="PS50071">
    <property type="entry name" value="HOMEOBOX_2"/>
    <property type="match status" value="1"/>
</dbReference>
<dbReference type="GO" id="GO:0000978">
    <property type="term" value="F:RNA polymerase II cis-regulatory region sequence-specific DNA binding"/>
    <property type="evidence" value="ECO:0007669"/>
    <property type="project" value="TreeGrafter"/>
</dbReference>
<dbReference type="PANTHER" id="PTHR24327">
    <property type="entry name" value="HOMEOBOX PROTEIN"/>
    <property type="match status" value="1"/>
</dbReference>
<keyword evidence="5 9" id="KW-0371">Homeobox</keyword>
<feature type="DNA-binding region" description="Homeobox" evidence="9">
    <location>
        <begin position="67"/>
        <end position="126"/>
    </location>
</feature>
<comment type="subcellular location">
    <subcellularLocation>
        <location evidence="1 9 10">Nucleus</location>
    </subcellularLocation>
</comment>
<protein>
    <recommendedName>
        <fullName evidence="11">Homeobox domain-containing protein</fullName>
    </recommendedName>
</protein>
<dbReference type="SUPFAM" id="SSF46689">
    <property type="entry name" value="Homeodomain-like"/>
    <property type="match status" value="1"/>
</dbReference>
<comment type="similarity">
    <text evidence="8">Belongs to the Nanog homeobox family.</text>
</comment>
<evidence type="ECO:0000256" key="7">
    <source>
        <dbReference type="ARBA" id="ARBA00023242"/>
    </source>
</evidence>
<proteinExistence type="inferred from homology"/>
<comment type="caution">
    <text evidence="12">The sequence shown here is derived from an EMBL/GenBank/DDBJ whole genome shotgun (WGS) entry which is preliminary data.</text>
</comment>
<dbReference type="InterPro" id="IPR050460">
    <property type="entry name" value="Distal-less_Homeobox_TF"/>
</dbReference>
<dbReference type="GO" id="GO:0008284">
    <property type="term" value="P:positive regulation of cell population proliferation"/>
    <property type="evidence" value="ECO:0007669"/>
    <property type="project" value="UniProtKB-ARBA"/>
</dbReference>
<dbReference type="GO" id="GO:0000981">
    <property type="term" value="F:DNA-binding transcription factor activity, RNA polymerase II-specific"/>
    <property type="evidence" value="ECO:0007669"/>
    <property type="project" value="TreeGrafter"/>
</dbReference>
<evidence type="ECO:0000256" key="10">
    <source>
        <dbReference type="RuleBase" id="RU000682"/>
    </source>
</evidence>
<evidence type="ECO:0000256" key="6">
    <source>
        <dbReference type="ARBA" id="ARBA00023163"/>
    </source>
</evidence>
<dbReference type="InterPro" id="IPR001356">
    <property type="entry name" value="HD"/>
</dbReference>
<evidence type="ECO:0000256" key="4">
    <source>
        <dbReference type="ARBA" id="ARBA00023125"/>
    </source>
</evidence>
<keyword evidence="13" id="KW-1185">Reference proteome</keyword>
<evidence type="ECO:0000259" key="11">
    <source>
        <dbReference type="PROSITE" id="PS50071"/>
    </source>
</evidence>
<dbReference type="Gene3D" id="1.10.10.60">
    <property type="entry name" value="Homeodomain-like"/>
    <property type="match status" value="1"/>
</dbReference>
<dbReference type="FunFam" id="1.10.10.60:FF:000203">
    <property type="entry name" value="Nanog homeobox transcription factor"/>
    <property type="match status" value="1"/>
</dbReference>
<evidence type="ECO:0000313" key="13">
    <source>
        <dbReference type="Proteomes" id="UP000269945"/>
    </source>
</evidence>
<dbReference type="Proteomes" id="UP000269945">
    <property type="component" value="Unassembled WGS sequence"/>
</dbReference>
<evidence type="ECO:0000313" key="12">
    <source>
        <dbReference type="EMBL" id="VCW68523.1"/>
    </source>
</evidence>
<dbReference type="CDD" id="cd00086">
    <property type="entry name" value="homeodomain"/>
    <property type="match status" value="1"/>
</dbReference>
<evidence type="ECO:0000256" key="8">
    <source>
        <dbReference type="ARBA" id="ARBA00043992"/>
    </source>
</evidence>
<dbReference type="GO" id="GO:0005654">
    <property type="term" value="C:nucleoplasm"/>
    <property type="evidence" value="ECO:0007669"/>
    <property type="project" value="UniProtKB-ARBA"/>
</dbReference>
<dbReference type="InterPro" id="IPR009057">
    <property type="entry name" value="Homeodomain-like_sf"/>
</dbReference>
<evidence type="ECO:0000256" key="2">
    <source>
        <dbReference type="ARBA" id="ARBA00022737"/>
    </source>
</evidence>
<organism evidence="12 13">
    <name type="scientific">Gulo gulo</name>
    <name type="common">Wolverine</name>
    <name type="synonym">Gluton</name>
    <dbReference type="NCBI Taxonomy" id="48420"/>
    <lineage>
        <taxon>Eukaryota</taxon>
        <taxon>Metazoa</taxon>
        <taxon>Chordata</taxon>
        <taxon>Craniata</taxon>
        <taxon>Vertebrata</taxon>
        <taxon>Euteleostomi</taxon>
        <taxon>Mammalia</taxon>
        <taxon>Eutheria</taxon>
        <taxon>Laurasiatheria</taxon>
        <taxon>Carnivora</taxon>
        <taxon>Caniformia</taxon>
        <taxon>Musteloidea</taxon>
        <taxon>Mustelidae</taxon>
        <taxon>Guloninae</taxon>
        <taxon>Gulo</taxon>
    </lineage>
</organism>
<gene>
    <name evidence="12" type="ORF">BN2614_LOCUS1</name>
</gene>
<name>A0A9X9LHS6_GULGU</name>